<dbReference type="EMBL" id="JARBDR010000918">
    <property type="protein sequence ID" value="KAJ8302223.1"/>
    <property type="molecule type" value="Genomic_DNA"/>
</dbReference>
<evidence type="ECO:0000259" key="3">
    <source>
        <dbReference type="PROSITE" id="PS51406"/>
    </source>
</evidence>
<feature type="region of interest" description="Disordered" evidence="1">
    <location>
        <begin position="1"/>
        <end position="29"/>
    </location>
</feature>
<dbReference type="PROSITE" id="PS51406">
    <property type="entry name" value="FIBRINOGEN_C_2"/>
    <property type="match status" value="1"/>
</dbReference>
<dbReference type="Proteomes" id="UP001217089">
    <property type="component" value="Unassembled WGS sequence"/>
</dbReference>
<evidence type="ECO:0000256" key="2">
    <source>
        <dbReference type="SAM" id="Phobius"/>
    </source>
</evidence>
<dbReference type="InterPro" id="IPR036056">
    <property type="entry name" value="Fibrinogen-like_C"/>
</dbReference>
<dbReference type="InterPro" id="IPR050373">
    <property type="entry name" value="Fibrinogen_C-term_domain"/>
</dbReference>
<organism evidence="4 5">
    <name type="scientific">Tegillarca granosa</name>
    <name type="common">Malaysian cockle</name>
    <name type="synonym">Anadara granosa</name>
    <dbReference type="NCBI Taxonomy" id="220873"/>
    <lineage>
        <taxon>Eukaryota</taxon>
        <taxon>Metazoa</taxon>
        <taxon>Spiralia</taxon>
        <taxon>Lophotrochozoa</taxon>
        <taxon>Mollusca</taxon>
        <taxon>Bivalvia</taxon>
        <taxon>Autobranchia</taxon>
        <taxon>Pteriomorphia</taxon>
        <taxon>Arcoida</taxon>
        <taxon>Arcoidea</taxon>
        <taxon>Arcidae</taxon>
        <taxon>Tegillarca</taxon>
    </lineage>
</organism>
<reference evidence="4 5" key="1">
    <citation type="submission" date="2022-12" db="EMBL/GenBank/DDBJ databases">
        <title>Chromosome-level genome of Tegillarca granosa.</title>
        <authorList>
            <person name="Kim J."/>
        </authorList>
    </citation>
    <scope>NUCLEOTIDE SEQUENCE [LARGE SCALE GENOMIC DNA]</scope>
    <source>
        <strain evidence="4">Teg-2019</strain>
        <tissue evidence="4">Adductor muscle</tissue>
    </source>
</reference>
<dbReference type="InterPro" id="IPR014716">
    <property type="entry name" value="Fibrinogen_a/b/g_C_1"/>
</dbReference>
<dbReference type="Gene3D" id="3.90.215.10">
    <property type="entry name" value="Gamma Fibrinogen, chain A, domain 1"/>
    <property type="match status" value="1"/>
</dbReference>
<evidence type="ECO:0000256" key="1">
    <source>
        <dbReference type="SAM" id="MobiDB-lite"/>
    </source>
</evidence>
<protein>
    <recommendedName>
        <fullName evidence="3">Fibrinogen C-terminal domain-containing protein</fullName>
    </recommendedName>
</protein>
<accession>A0ABQ9EA44</accession>
<keyword evidence="5" id="KW-1185">Reference proteome</keyword>
<comment type="caution">
    <text evidence="4">The sequence shown here is derived from an EMBL/GenBank/DDBJ whole genome shotgun (WGS) entry which is preliminary data.</text>
</comment>
<keyword evidence="2" id="KW-0472">Membrane</keyword>
<sequence>MDSSSKRSTLSPKRDPLPEPVDRNAYSNNMEATQYQVVGGATNNKTYLVPSLSSESEHGETSRLRIKSPRNPSCSKCRFDLAFAFALTIVASIAATAYLTYYFLKVHYEGCLTADMLPTLRQTQALRSPRDCKEHFDNGALVDGQYRIYPEKTTSVYVYCDMTNGGWTILQKRTNGKENFDRGWMDYVNGFGNLSSDHWMGLKHQHLLTEYDTQYQIVFEFLMDDTGEWATALYQSYHVGNEESNYTMRISPVAEYNKEMIKYIDDRKGFYYHNDLQFSTKDVDNDQRESQNCAHVMNCGGFWYKNCLVFCINGRYDRMFLFEAAHLQKFISKSIVKIIPYD</sequence>
<dbReference type="InterPro" id="IPR002181">
    <property type="entry name" value="Fibrinogen_a/b/g_C_dom"/>
</dbReference>
<keyword evidence="2" id="KW-1133">Transmembrane helix</keyword>
<dbReference type="Gene3D" id="4.10.530.10">
    <property type="entry name" value="Gamma-fibrinogen Carboxyl Terminal Fragment, domain 2"/>
    <property type="match status" value="1"/>
</dbReference>
<dbReference type="Pfam" id="PF00147">
    <property type="entry name" value="Fibrinogen_C"/>
    <property type="match status" value="1"/>
</dbReference>
<proteinExistence type="predicted"/>
<dbReference type="PANTHER" id="PTHR19143">
    <property type="entry name" value="FIBRINOGEN/TENASCIN/ANGIOPOEITIN"/>
    <property type="match status" value="1"/>
</dbReference>
<evidence type="ECO:0000313" key="5">
    <source>
        <dbReference type="Proteomes" id="UP001217089"/>
    </source>
</evidence>
<dbReference type="SUPFAM" id="SSF56496">
    <property type="entry name" value="Fibrinogen C-terminal domain-like"/>
    <property type="match status" value="1"/>
</dbReference>
<feature type="transmembrane region" description="Helical" evidence="2">
    <location>
        <begin position="81"/>
        <end position="104"/>
    </location>
</feature>
<keyword evidence="2" id="KW-0812">Transmembrane</keyword>
<evidence type="ECO:0000313" key="4">
    <source>
        <dbReference type="EMBL" id="KAJ8302223.1"/>
    </source>
</evidence>
<gene>
    <name evidence="4" type="ORF">KUTeg_021210</name>
</gene>
<feature type="compositionally biased region" description="Polar residues" evidence="1">
    <location>
        <begin position="1"/>
        <end position="11"/>
    </location>
</feature>
<name>A0ABQ9EA44_TEGGR</name>
<feature type="domain" description="Fibrinogen C-terminal" evidence="3">
    <location>
        <begin position="123"/>
        <end position="316"/>
    </location>
</feature>
<dbReference type="SMART" id="SM00186">
    <property type="entry name" value="FBG"/>
    <property type="match status" value="1"/>
</dbReference>
<feature type="compositionally biased region" description="Basic and acidic residues" evidence="1">
    <location>
        <begin position="12"/>
        <end position="22"/>
    </location>
</feature>